<dbReference type="KEGG" id="mag:amb4218"/>
<dbReference type="AlphaFoldDB" id="Q2VZF3"/>
<proteinExistence type="predicted"/>
<dbReference type="Pfam" id="PF08811">
    <property type="entry name" value="DUF1800"/>
    <property type="match status" value="1"/>
</dbReference>
<sequence length="463" mass="50531">MQPHDLPMIAPKSIVSAFMPPHFFGTNKLMSKEAALFALTRFGMGAAPGEVAAIAADPRAWVLEQLDHPAVPPELSGLPDHATTLRRMEEIRKAKKTNPELGKEEMRRLFVAEAAARTRAAISSRSPVVERLVRFWSNHFTVSAQRHHVAPIIGAFEREAIRPQVLGHFHDMLRGVVRHPAMLGYLDNAQSIGPNSPAGQKQRKGLNENLAREILELHTLGVNGGYGQADVEAFAGILTGWTIDPAGGFFRYVPNRHEPGPKRLLGKSFDGGEMEAERALLILSRDKATARFVATKLARHFAADEPPPALVDGLARAFLDTDGDLLAVTRLLVTRNETWAQPLAKLRSPEDLVVAALRLTGIEGGEDFDRRLVQSLNLLGQPVWSAPSPAGWPDRAEGWMAPEALMLRLEWLKALADRRGKGVTAALAEQVIAAGPATRQALAGASGSEALFLLLASREFQRR</sequence>
<accession>Q2VZF3</accession>
<reference evidence="1 2" key="1">
    <citation type="journal article" date="2005" name="DNA Res.">
        <title>Complete genome sequence of the facultative anaerobic magnetotactic bacterium Magnetospirillum sp. strain AMB-1.</title>
        <authorList>
            <person name="Matsunaga T."/>
            <person name="Okamura Y."/>
            <person name="Fukuda Y."/>
            <person name="Wahyudi A.T."/>
            <person name="Murase Y."/>
            <person name="Takeyama H."/>
        </authorList>
    </citation>
    <scope>NUCLEOTIDE SEQUENCE [LARGE SCALE GENOMIC DNA]</scope>
    <source>
        <strain evidence="2">ATCC 700264 / AMB-1</strain>
    </source>
</reference>
<dbReference type="EMBL" id="AP007255">
    <property type="protein sequence ID" value="BAE53022.1"/>
    <property type="molecule type" value="Genomic_DNA"/>
</dbReference>
<dbReference type="STRING" id="342108.amb4218"/>
<protein>
    <submittedName>
        <fullName evidence="1">Uncharacterized protein conserved in bacteria</fullName>
    </submittedName>
</protein>
<dbReference type="Proteomes" id="UP000007058">
    <property type="component" value="Chromosome"/>
</dbReference>
<keyword evidence="2" id="KW-1185">Reference proteome</keyword>
<evidence type="ECO:0000313" key="1">
    <source>
        <dbReference type="EMBL" id="BAE53022.1"/>
    </source>
</evidence>
<evidence type="ECO:0000313" key="2">
    <source>
        <dbReference type="Proteomes" id="UP000007058"/>
    </source>
</evidence>
<name>Q2VZF3_PARM1</name>
<dbReference type="HOGENOM" id="CLU_026001_0_1_5"/>
<organism evidence="1 2">
    <name type="scientific">Paramagnetospirillum magneticum (strain ATCC 700264 / AMB-1)</name>
    <name type="common">Magnetospirillum magneticum</name>
    <dbReference type="NCBI Taxonomy" id="342108"/>
    <lineage>
        <taxon>Bacteria</taxon>
        <taxon>Pseudomonadati</taxon>
        <taxon>Pseudomonadota</taxon>
        <taxon>Alphaproteobacteria</taxon>
        <taxon>Rhodospirillales</taxon>
        <taxon>Magnetospirillaceae</taxon>
        <taxon>Paramagnetospirillum</taxon>
    </lineage>
</organism>
<dbReference type="InterPro" id="IPR014917">
    <property type="entry name" value="DUF1800"/>
</dbReference>
<gene>
    <name evidence="1" type="ordered locus">amb4218</name>
</gene>